<dbReference type="Pfam" id="PF11863">
    <property type="entry name" value="DUF3383"/>
    <property type="match status" value="1"/>
</dbReference>
<protein>
    <submittedName>
        <fullName evidence="1">Uncharacterized protein</fullName>
    </submittedName>
</protein>
<dbReference type="Proteomes" id="UP000002294">
    <property type="component" value="Chromosome"/>
</dbReference>
<sequence length="337" mass="37916">MAKLDFPVHIQRKTVAVSERGFGTILVVDNTKDIDYELVDYDYVNKVDPEGKLYKLLVRLFAQKPQPQQVAVYGKAGASTAEAVKELLNGGRTDWFWLVTTDNSVETIKKLSELAQTNSKLYAVTVNNFKDCKALYDELYENTFVDYHDDPEAYSAEGTAVIMSYKIGAKTAKFKEVKGVKRANVSDTQIKDLHEHGINTYVEKLGVLQRSEGLVLSGEYLDIILSEYWIRFKMEERILRASVVNDKIPYTNTGIGILVGVVRGVLEEAITQGIVVPGQIRIDYKKREEVDANEVALRKYDHIVWAVQLQGAIHQGIISGVLTYDMVNEIEEKAGNN</sequence>
<name>C7RHB3_ANAPD</name>
<dbReference type="STRING" id="525919.Apre_0846"/>
<dbReference type="AlphaFoldDB" id="C7RHB3"/>
<dbReference type="OrthoDB" id="1684431at2"/>
<proteinExistence type="predicted"/>
<keyword evidence="2" id="KW-1185">Reference proteome</keyword>
<evidence type="ECO:0000313" key="2">
    <source>
        <dbReference type="Proteomes" id="UP000002294"/>
    </source>
</evidence>
<accession>C7RHB3</accession>
<reference evidence="1 2" key="1">
    <citation type="journal article" date="2009" name="Stand. Genomic Sci.">
        <title>Complete genome sequence of Anaerococcus prevotii type strain (PC1).</title>
        <authorList>
            <person name="Labutti K."/>
            <person name="Pukall R."/>
            <person name="Steenblock K."/>
            <person name="Glavina Del Rio T."/>
            <person name="Tice H."/>
            <person name="Copeland A."/>
            <person name="Cheng J.F."/>
            <person name="Lucas S."/>
            <person name="Chen F."/>
            <person name="Nolan M."/>
            <person name="Bruce D."/>
            <person name="Goodwin L."/>
            <person name="Pitluck S."/>
            <person name="Ivanova N."/>
            <person name="Mavromatis K."/>
            <person name="Ovchinnikova G."/>
            <person name="Pati A."/>
            <person name="Chen A."/>
            <person name="Palaniappan K."/>
            <person name="Land M."/>
            <person name="Hauser L."/>
            <person name="Chang Y.J."/>
            <person name="Jeffries C.D."/>
            <person name="Chain P."/>
            <person name="Saunders E."/>
            <person name="Brettin T."/>
            <person name="Detter J.C."/>
            <person name="Han C."/>
            <person name="Goker M."/>
            <person name="Bristow J."/>
            <person name="Eisen J.A."/>
            <person name="Markowitz V."/>
            <person name="Hugenholtz P."/>
            <person name="Kyrpides N.C."/>
            <person name="Klenk H.P."/>
            <person name="Lapidus A."/>
        </authorList>
    </citation>
    <scope>NUCLEOTIDE SEQUENCE [LARGE SCALE GENOMIC DNA]</scope>
    <source>
        <strain evidence="2">ATCC 9321 / DSM 20548 / JCM 6508 / NCTC 11806 / PC1</strain>
    </source>
</reference>
<dbReference type="KEGG" id="apr:Apre_0846"/>
<dbReference type="InterPro" id="IPR021808">
    <property type="entry name" value="DUF3383"/>
</dbReference>
<evidence type="ECO:0000313" key="1">
    <source>
        <dbReference type="EMBL" id="ACV28874.1"/>
    </source>
</evidence>
<gene>
    <name evidence="1" type="ordered locus">Apre_0846</name>
</gene>
<dbReference type="HOGENOM" id="CLU_043377_1_0_9"/>
<dbReference type="EMBL" id="CP001708">
    <property type="protein sequence ID" value="ACV28874.1"/>
    <property type="molecule type" value="Genomic_DNA"/>
</dbReference>
<dbReference type="eggNOG" id="ENOG502Z867">
    <property type="taxonomic scope" value="Bacteria"/>
</dbReference>
<organism evidence="1 2">
    <name type="scientific">Anaerococcus prevotii (strain ATCC 9321 / DSM 20548 / JCM 6508 / NCTC 11806 / PC1)</name>
    <name type="common">Peptostreptococcus prevotii</name>
    <name type="synonym">Peptococcus prevotii</name>
    <dbReference type="NCBI Taxonomy" id="525919"/>
    <lineage>
        <taxon>Bacteria</taxon>
        <taxon>Bacillati</taxon>
        <taxon>Bacillota</taxon>
        <taxon>Tissierellia</taxon>
        <taxon>Tissierellales</taxon>
        <taxon>Peptoniphilaceae</taxon>
        <taxon>Anaerococcus</taxon>
    </lineage>
</organism>